<dbReference type="InterPro" id="IPR004715">
    <property type="entry name" value="PTS_IIA_fruc"/>
</dbReference>
<dbReference type="SUPFAM" id="SSF55804">
    <property type="entry name" value="Phoshotransferase/anion transport protein"/>
    <property type="match status" value="1"/>
</dbReference>
<dbReference type="Gene3D" id="3.40.930.10">
    <property type="entry name" value="Mannitol-specific EII, Chain A"/>
    <property type="match status" value="1"/>
</dbReference>
<dbReference type="NCBIfam" id="TIGR00848">
    <property type="entry name" value="fruA"/>
    <property type="match status" value="1"/>
</dbReference>
<evidence type="ECO:0000313" key="7">
    <source>
        <dbReference type="EMBL" id="KEQ18463.1"/>
    </source>
</evidence>
<dbReference type="EMBL" id="JOKH01000002">
    <property type="protein sequence ID" value="KEQ18463.1"/>
    <property type="molecule type" value="Genomic_DNA"/>
</dbReference>
<evidence type="ECO:0000256" key="4">
    <source>
        <dbReference type="ARBA" id="ARBA00022679"/>
    </source>
</evidence>
<keyword evidence="5" id="KW-0598">Phosphotransferase system</keyword>
<keyword evidence="1" id="KW-0813">Transport</keyword>
<dbReference type="RefSeq" id="WP_034835821.1">
    <property type="nucleotide sequence ID" value="NZ_JOKH01000002.1"/>
</dbReference>
<accession>A0A081NJ40</accession>
<name>A0A081NJ40_9GAMM</name>
<keyword evidence="2" id="KW-0597">Phosphoprotein</keyword>
<protein>
    <recommendedName>
        <fullName evidence="6">PTS EIIA type-2 domain-containing protein</fullName>
    </recommendedName>
</protein>
<evidence type="ECO:0000313" key="8">
    <source>
        <dbReference type="Proteomes" id="UP000028073"/>
    </source>
</evidence>
<evidence type="ECO:0000259" key="6">
    <source>
        <dbReference type="PROSITE" id="PS51094"/>
    </source>
</evidence>
<dbReference type="OrthoDB" id="95460at2"/>
<dbReference type="PROSITE" id="PS51094">
    <property type="entry name" value="PTS_EIIA_TYPE_2"/>
    <property type="match status" value="1"/>
</dbReference>
<gene>
    <name evidence="7" type="ORF">GZ78_13320</name>
</gene>
<reference evidence="7 8" key="1">
    <citation type="submission" date="2014-06" db="EMBL/GenBank/DDBJ databases">
        <title>Whole Genome Sequences of Three Symbiotic Endozoicomonas Bacteria.</title>
        <authorList>
            <person name="Neave M.J."/>
            <person name="Apprill A."/>
            <person name="Voolstra C.R."/>
        </authorList>
    </citation>
    <scope>NUCLEOTIDE SEQUENCE [LARGE SCALE GENOMIC DNA]</scope>
    <source>
        <strain evidence="7 8">DSM 25634</strain>
    </source>
</reference>
<dbReference type="Pfam" id="PF00359">
    <property type="entry name" value="PTS_EIIA_2"/>
    <property type="match status" value="1"/>
</dbReference>
<dbReference type="CDD" id="cd00211">
    <property type="entry name" value="PTS_IIA_fru"/>
    <property type="match status" value="1"/>
</dbReference>
<keyword evidence="8" id="KW-1185">Reference proteome</keyword>
<proteinExistence type="predicted"/>
<dbReference type="InterPro" id="IPR016152">
    <property type="entry name" value="PTrfase/Anion_transptr"/>
</dbReference>
<feature type="domain" description="PTS EIIA type-2" evidence="6">
    <location>
        <begin position="1"/>
        <end position="144"/>
    </location>
</feature>
<dbReference type="Proteomes" id="UP000028073">
    <property type="component" value="Unassembled WGS sequence"/>
</dbReference>
<dbReference type="GO" id="GO:0016020">
    <property type="term" value="C:membrane"/>
    <property type="evidence" value="ECO:0007669"/>
    <property type="project" value="InterPro"/>
</dbReference>
<keyword evidence="3" id="KW-0762">Sugar transport</keyword>
<dbReference type="PANTHER" id="PTHR47738:SF2">
    <property type="entry name" value="PTS SYSTEM FRUCTOSE-LIKE EIIA COMPONENT"/>
    <property type="match status" value="1"/>
</dbReference>
<dbReference type="GO" id="GO:0009401">
    <property type="term" value="P:phosphoenolpyruvate-dependent sugar phosphotransferase system"/>
    <property type="evidence" value="ECO:0007669"/>
    <property type="project" value="UniProtKB-KW"/>
</dbReference>
<sequence>MLKQENVILDVNASSKEALFESISKVALETGVVADAGAFVEGLKAREAVSSTGFMDGFAIPHCKSATVKDPAVFFIRLQEGIEWGLTDNTSAQYMFCLAISDSDDGSQLKVLSKLSRKLVHADFRSQLKTADSSADIVEIVNQAIC</sequence>
<evidence type="ECO:0000256" key="5">
    <source>
        <dbReference type="ARBA" id="ARBA00022683"/>
    </source>
</evidence>
<evidence type="ECO:0000256" key="3">
    <source>
        <dbReference type="ARBA" id="ARBA00022597"/>
    </source>
</evidence>
<dbReference type="eggNOG" id="COG1762">
    <property type="taxonomic scope" value="Bacteria"/>
</dbReference>
<keyword evidence="4" id="KW-0808">Transferase</keyword>
<dbReference type="AlphaFoldDB" id="A0A081NJ40"/>
<dbReference type="PANTHER" id="PTHR47738">
    <property type="entry name" value="PTS SYSTEM FRUCTOSE-LIKE EIIA COMPONENT-RELATED"/>
    <property type="match status" value="1"/>
</dbReference>
<dbReference type="InterPro" id="IPR002178">
    <property type="entry name" value="PTS_EIIA_type-2_dom"/>
</dbReference>
<organism evidence="7 8">
    <name type="scientific">Endozoicomonas numazuensis</name>
    <dbReference type="NCBI Taxonomy" id="1137799"/>
    <lineage>
        <taxon>Bacteria</taxon>
        <taxon>Pseudomonadati</taxon>
        <taxon>Pseudomonadota</taxon>
        <taxon>Gammaproteobacteria</taxon>
        <taxon>Oceanospirillales</taxon>
        <taxon>Endozoicomonadaceae</taxon>
        <taxon>Endozoicomonas</taxon>
    </lineage>
</organism>
<dbReference type="GO" id="GO:0008982">
    <property type="term" value="F:protein-N(PI)-phosphohistidine-sugar phosphotransferase activity"/>
    <property type="evidence" value="ECO:0007669"/>
    <property type="project" value="InterPro"/>
</dbReference>
<comment type="caution">
    <text evidence="7">The sequence shown here is derived from an EMBL/GenBank/DDBJ whole genome shotgun (WGS) entry which is preliminary data.</text>
</comment>
<dbReference type="InterPro" id="IPR051541">
    <property type="entry name" value="PTS_SugarTrans_NitroReg"/>
</dbReference>
<evidence type="ECO:0000256" key="2">
    <source>
        <dbReference type="ARBA" id="ARBA00022553"/>
    </source>
</evidence>
<dbReference type="STRING" id="1137799.GZ78_13320"/>
<evidence type="ECO:0000256" key="1">
    <source>
        <dbReference type="ARBA" id="ARBA00022448"/>
    </source>
</evidence>